<evidence type="ECO:0000256" key="4">
    <source>
        <dbReference type="ARBA" id="ARBA00035209"/>
    </source>
</evidence>
<organism evidence="6 7">
    <name type="scientific">Rhynocoris fuscipes</name>
    <dbReference type="NCBI Taxonomy" id="488301"/>
    <lineage>
        <taxon>Eukaryota</taxon>
        <taxon>Metazoa</taxon>
        <taxon>Ecdysozoa</taxon>
        <taxon>Arthropoda</taxon>
        <taxon>Hexapoda</taxon>
        <taxon>Insecta</taxon>
        <taxon>Pterygota</taxon>
        <taxon>Neoptera</taxon>
        <taxon>Paraneoptera</taxon>
        <taxon>Hemiptera</taxon>
        <taxon>Heteroptera</taxon>
        <taxon>Panheteroptera</taxon>
        <taxon>Cimicomorpha</taxon>
        <taxon>Reduviidae</taxon>
        <taxon>Harpactorinae</taxon>
        <taxon>Harpactorini</taxon>
        <taxon>Rhynocoris</taxon>
    </lineage>
</organism>
<dbReference type="SUPFAM" id="SSF50447">
    <property type="entry name" value="Translation proteins"/>
    <property type="match status" value="1"/>
</dbReference>
<keyword evidence="3" id="KW-0687">Ribonucleoprotein</keyword>
<comment type="similarity">
    <text evidence="1">Belongs to the universal ribosomal protein uL3 family.</text>
</comment>
<protein>
    <recommendedName>
        <fullName evidence="4">Large ribosomal subunit protein uL3m</fullName>
    </recommendedName>
    <alternativeName>
        <fullName evidence="5">39S ribosomal protein L3, mitochondrial</fullName>
    </alternativeName>
</protein>
<dbReference type="FunFam" id="2.40.30.10:FF:000049">
    <property type="entry name" value="39S ribosomal protein L3, mitochondrial"/>
    <property type="match status" value="1"/>
</dbReference>
<keyword evidence="2" id="KW-0689">Ribosomal protein</keyword>
<evidence type="ECO:0000256" key="1">
    <source>
        <dbReference type="ARBA" id="ARBA00006540"/>
    </source>
</evidence>
<evidence type="ECO:0000313" key="6">
    <source>
        <dbReference type="EMBL" id="KAK9510724.1"/>
    </source>
</evidence>
<dbReference type="Pfam" id="PF00297">
    <property type="entry name" value="Ribosomal_L3"/>
    <property type="match status" value="1"/>
</dbReference>
<dbReference type="InterPro" id="IPR009000">
    <property type="entry name" value="Transl_B-barrel_sf"/>
</dbReference>
<evidence type="ECO:0000256" key="3">
    <source>
        <dbReference type="ARBA" id="ARBA00023274"/>
    </source>
</evidence>
<name>A0AAW1DIA5_9HEMI</name>
<dbReference type="GO" id="GO:0005762">
    <property type="term" value="C:mitochondrial large ribosomal subunit"/>
    <property type="evidence" value="ECO:0007669"/>
    <property type="project" value="TreeGrafter"/>
</dbReference>
<accession>A0AAW1DIA5</accession>
<comment type="caution">
    <text evidence="6">The sequence shown here is derived from an EMBL/GenBank/DDBJ whole genome shotgun (WGS) entry which is preliminary data.</text>
</comment>
<sequence>MAGICNKVFSSILSVIARSEPPFKTCIQVRGRKKNIPKLRFPLWHLKKERALYPERLTVENKEFVKDIVHETFGPPAVISGISTYKVASPLKSSPSEVGVWTPKTRRCGLISRKIGCYPMWNKEGKIIWSTLLQVVDNHVVKYTPPEEVDPPKKPQRFLKPNKYGILLVGAESGDPQLYTKEYCGLFSAAGLPPKKHLGKFNITTDAIIQPGTPLTACHFQPGDVVDVCAKSVDRGFQGVMKRWGFSGMPASHGVTKTHRRGGNIGGGGAKARVWPGFKMPGHMGNKWRIHRGLKIWRINTKYNVIYVQGLGVPGDTNSIVYIHDTLLPLRKRKEAPLHFPTYYPELVDTPLPDDLFESSVHPFDQSSITFE</sequence>
<evidence type="ECO:0000256" key="2">
    <source>
        <dbReference type="ARBA" id="ARBA00022980"/>
    </source>
</evidence>
<dbReference type="InterPro" id="IPR000597">
    <property type="entry name" value="Ribosomal_uL3"/>
</dbReference>
<evidence type="ECO:0000256" key="5">
    <source>
        <dbReference type="ARBA" id="ARBA00035396"/>
    </source>
</evidence>
<dbReference type="Proteomes" id="UP001461498">
    <property type="component" value="Unassembled WGS sequence"/>
</dbReference>
<evidence type="ECO:0000313" key="7">
    <source>
        <dbReference type="Proteomes" id="UP001461498"/>
    </source>
</evidence>
<dbReference type="EMBL" id="JAPXFL010000002">
    <property type="protein sequence ID" value="KAK9510724.1"/>
    <property type="molecule type" value="Genomic_DNA"/>
</dbReference>
<dbReference type="AlphaFoldDB" id="A0AAW1DIA5"/>
<keyword evidence="7" id="KW-1185">Reference proteome</keyword>
<dbReference type="PANTHER" id="PTHR11229:SF8">
    <property type="entry name" value="LARGE RIBOSOMAL SUBUNIT PROTEIN UL3M"/>
    <property type="match status" value="1"/>
</dbReference>
<reference evidence="6 7" key="1">
    <citation type="submission" date="2022-12" db="EMBL/GenBank/DDBJ databases">
        <title>Chromosome-level genome assembly of true bugs.</title>
        <authorList>
            <person name="Ma L."/>
            <person name="Li H."/>
        </authorList>
    </citation>
    <scope>NUCLEOTIDE SEQUENCE [LARGE SCALE GENOMIC DNA]</scope>
    <source>
        <strain evidence="6">Lab_2022b</strain>
    </source>
</reference>
<proteinExistence type="inferred from homology"/>
<dbReference type="PANTHER" id="PTHR11229">
    <property type="entry name" value="50S RIBOSOMAL PROTEIN L3"/>
    <property type="match status" value="1"/>
</dbReference>
<dbReference type="Gene3D" id="2.40.30.10">
    <property type="entry name" value="Translation factors"/>
    <property type="match status" value="2"/>
</dbReference>
<dbReference type="GO" id="GO:0006412">
    <property type="term" value="P:translation"/>
    <property type="evidence" value="ECO:0007669"/>
    <property type="project" value="InterPro"/>
</dbReference>
<dbReference type="GO" id="GO:0003735">
    <property type="term" value="F:structural constituent of ribosome"/>
    <property type="evidence" value="ECO:0007669"/>
    <property type="project" value="InterPro"/>
</dbReference>
<dbReference type="InterPro" id="IPR019927">
    <property type="entry name" value="Ribosomal_uL3_bac/org-type"/>
</dbReference>
<gene>
    <name evidence="6" type="ORF">O3M35_005456</name>
</gene>
<dbReference type="NCBIfam" id="TIGR03625">
    <property type="entry name" value="L3_bact"/>
    <property type="match status" value="1"/>
</dbReference>